<protein>
    <submittedName>
        <fullName evidence="1">Uncharacterized protein</fullName>
    </submittedName>
</protein>
<gene>
    <name evidence="1" type="ordered locus">NSE_0018</name>
</gene>
<accession>Q2GF35</accession>
<dbReference type="Proteomes" id="UP000001942">
    <property type="component" value="Chromosome"/>
</dbReference>
<evidence type="ECO:0000313" key="1">
    <source>
        <dbReference type="EMBL" id="ABD46429.1"/>
    </source>
</evidence>
<proteinExistence type="predicted"/>
<sequence>MLYLCPAGYVADAVVWLLTMLRLHEFPTLKVRTVA</sequence>
<dbReference type="AlphaFoldDB" id="Q2GF35"/>
<reference evidence="1 2" key="1">
    <citation type="journal article" date="2006" name="PLoS Genet.">
        <title>Comparative genomics of emerging human ehrlichiosis agents.</title>
        <authorList>
            <person name="Dunning Hotopp J.C."/>
            <person name="Lin M."/>
            <person name="Madupu R."/>
            <person name="Crabtree J."/>
            <person name="Angiuoli S.V."/>
            <person name="Eisen J.A."/>
            <person name="Seshadri R."/>
            <person name="Ren Q."/>
            <person name="Wu M."/>
            <person name="Utterback T.R."/>
            <person name="Smith S."/>
            <person name="Lewis M."/>
            <person name="Khouri H."/>
            <person name="Zhang C."/>
            <person name="Niu H."/>
            <person name="Lin Q."/>
            <person name="Ohashi N."/>
            <person name="Zhi N."/>
            <person name="Nelson W."/>
            <person name="Brinkac L.M."/>
            <person name="Dodson R.J."/>
            <person name="Rosovitz M.J."/>
            <person name="Sundaram J."/>
            <person name="Daugherty S.C."/>
            <person name="Davidsen T."/>
            <person name="Durkin A.S."/>
            <person name="Gwinn M."/>
            <person name="Haft D.H."/>
            <person name="Selengut J.D."/>
            <person name="Sullivan S.A."/>
            <person name="Zafar N."/>
            <person name="Zhou L."/>
            <person name="Benahmed F."/>
            <person name="Forberger H."/>
            <person name="Halpin R."/>
            <person name="Mulligan S."/>
            <person name="Robinson J."/>
            <person name="White O."/>
            <person name="Rikihisa Y."/>
            <person name="Tettelin H."/>
        </authorList>
    </citation>
    <scope>NUCLEOTIDE SEQUENCE [LARGE SCALE GENOMIC DNA]</scope>
    <source>
        <strain evidence="2">ATCC VR-367 / Miyayama</strain>
    </source>
</reference>
<dbReference type="HOGENOM" id="CLU_3366046_0_0_5"/>
<name>Q2GF35_EHRS3</name>
<organism evidence="1 2">
    <name type="scientific">Ehrlichia sennetsu (strain ATCC VR-367 / Miyayama)</name>
    <name type="common">Neorickettsia sennetsu</name>
    <dbReference type="NCBI Taxonomy" id="222891"/>
    <lineage>
        <taxon>Bacteria</taxon>
        <taxon>Pseudomonadati</taxon>
        <taxon>Pseudomonadota</taxon>
        <taxon>Alphaproteobacteria</taxon>
        <taxon>Rickettsiales</taxon>
        <taxon>Anaplasmataceae</taxon>
        <taxon>Ehrlichia</taxon>
    </lineage>
</organism>
<dbReference type="EMBL" id="CP000237">
    <property type="protein sequence ID" value="ABD46429.1"/>
    <property type="molecule type" value="Genomic_DNA"/>
</dbReference>
<dbReference type="KEGG" id="nse:NSE_0018"/>
<keyword evidence="2" id="KW-1185">Reference proteome</keyword>
<evidence type="ECO:0000313" key="2">
    <source>
        <dbReference type="Proteomes" id="UP000001942"/>
    </source>
</evidence>